<keyword evidence="3" id="KW-1185">Reference proteome</keyword>
<dbReference type="PANTHER" id="PTHR42815">
    <property type="entry name" value="FAD-BINDING, PUTATIVE (AFU_ORTHOLOGUE AFUA_6G07600)-RELATED"/>
    <property type="match status" value="1"/>
</dbReference>
<organism evidence="2 3">
    <name type="scientific">Filimonas lacunae</name>
    <dbReference type="NCBI Taxonomy" id="477680"/>
    <lineage>
        <taxon>Bacteria</taxon>
        <taxon>Pseudomonadati</taxon>
        <taxon>Bacteroidota</taxon>
        <taxon>Chitinophagia</taxon>
        <taxon>Chitinophagales</taxon>
        <taxon>Chitinophagaceae</taxon>
        <taxon>Filimonas</taxon>
    </lineage>
</organism>
<dbReference type="PANTHER" id="PTHR42815:SF2">
    <property type="entry name" value="FAD-BINDING, PUTATIVE (AFU_ORTHOLOGUE AFUA_6G07600)-RELATED"/>
    <property type="match status" value="1"/>
</dbReference>
<sequence length="205" mass="23635">MAMNYASLAFTDAVKDMQEKLGSRKSYARHEKRSEVDGMTEQEIVFISGQDSFYIATIGENGYPYIQHRGGPRGFIKVLDTKRLGIIDFKGNGQYITVGNLATNNNVSLIMVDYPTRARLKLYAKARIVELEDDPALYAQLDLEEYQFRPERMMVFEIAAYDWNCPQHITPRYTMEEINKAFASQHEYIAQLEAEIEKIKQKTKP</sequence>
<dbReference type="Gene3D" id="2.30.110.10">
    <property type="entry name" value="Electron Transport, Fmn-binding Protein, Chain A"/>
    <property type="match status" value="1"/>
</dbReference>
<dbReference type="EMBL" id="FTOR01000013">
    <property type="protein sequence ID" value="SIT33612.1"/>
    <property type="molecule type" value="Genomic_DNA"/>
</dbReference>
<protein>
    <recommendedName>
        <fullName evidence="1">Pyridoxamine 5'-phosphate oxidase N-terminal domain-containing protein</fullName>
    </recommendedName>
</protein>
<feature type="domain" description="Pyridoxamine 5'-phosphate oxidase N-terminal" evidence="1">
    <location>
        <begin position="45"/>
        <end position="134"/>
    </location>
</feature>
<proteinExistence type="predicted"/>
<dbReference type="InterPro" id="IPR011576">
    <property type="entry name" value="Pyridox_Oxase_N"/>
</dbReference>
<dbReference type="Proteomes" id="UP000186917">
    <property type="component" value="Unassembled WGS sequence"/>
</dbReference>
<name>A0A173MBW1_9BACT</name>
<dbReference type="KEGG" id="fln:FLA_1040"/>
<reference evidence="3" key="1">
    <citation type="submission" date="2017-01" db="EMBL/GenBank/DDBJ databases">
        <authorList>
            <person name="Varghese N."/>
            <person name="Submissions S."/>
        </authorList>
    </citation>
    <scope>NUCLEOTIDE SEQUENCE [LARGE SCALE GENOMIC DNA]</scope>
    <source>
        <strain evidence="3">DSM 21054</strain>
    </source>
</reference>
<evidence type="ECO:0000259" key="1">
    <source>
        <dbReference type="Pfam" id="PF01243"/>
    </source>
</evidence>
<evidence type="ECO:0000313" key="3">
    <source>
        <dbReference type="Proteomes" id="UP000186917"/>
    </source>
</evidence>
<evidence type="ECO:0000313" key="2">
    <source>
        <dbReference type="EMBL" id="SIT33612.1"/>
    </source>
</evidence>
<dbReference type="InterPro" id="IPR012349">
    <property type="entry name" value="Split_barrel_FMN-bd"/>
</dbReference>
<dbReference type="AlphaFoldDB" id="A0A173MBW1"/>
<dbReference type="Pfam" id="PF01243">
    <property type="entry name" value="PNPOx_N"/>
    <property type="match status" value="1"/>
</dbReference>
<dbReference type="STRING" id="477680.SAMN05421788_11314"/>
<dbReference type="RefSeq" id="WP_076382310.1">
    <property type="nucleotide sequence ID" value="NZ_AP017422.1"/>
</dbReference>
<dbReference type="SUPFAM" id="SSF50475">
    <property type="entry name" value="FMN-binding split barrel"/>
    <property type="match status" value="1"/>
</dbReference>
<gene>
    <name evidence="2" type="ORF">SAMN05421788_11314</name>
</gene>
<accession>A0A173MBW1</accession>